<dbReference type="PANTHER" id="PTHR43884:SF12">
    <property type="entry name" value="ISOVALERYL-COA DEHYDROGENASE, MITOCHONDRIAL-RELATED"/>
    <property type="match status" value="1"/>
</dbReference>
<accession>A0A7G9REA9</accession>
<dbReference type="Gene3D" id="1.20.140.10">
    <property type="entry name" value="Butyryl-CoA Dehydrogenase, subunit A, domain 3"/>
    <property type="match status" value="1"/>
</dbReference>
<dbReference type="FunFam" id="1.20.140.10:FF:000004">
    <property type="entry name" value="Acyl-CoA dehydrogenase FadE25"/>
    <property type="match status" value="1"/>
</dbReference>
<feature type="domain" description="Acyl-CoA oxidase/dehydrogenase middle" evidence="8">
    <location>
        <begin position="124"/>
        <end position="217"/>
    </location>
</feature>
<dbReference type="InterPro" id="IPR006091">
    <property type="entry name" value="Acyl-CoA_Oxase/DH_mid-dom"/>
</dbReference>
<dbReference type="EMBL" id="CP060713">
    <property type="protein sequence ID" value="QNN53934.1"/>
    <property type="molecule type" value="Genomic_DNA"/>
</dbReference>
<evidence type="ECO:0000256" key="4">
    <source>
        <dbReference type="ARBA" id="ARBA00022827"/>
    </source>
</evidence>
<dbReference type="SUPFAM" id="SSF56645">
    <property type="entry name" value="Acyl-CoA dehydrogenase NM domain-like"/>
    <property type="match status" value="1"/>
</dbReference>
<keyword evidence="3 6" id="KW-0285">Flavoprotein</keyword>
<keyword evidence="11" id="KW-1185">Reference proteome</keyword>
<dbReference type="PROSITE" id="PS00073">
    <property type="entry name" value="ACYL_COA_DH_2"/>
    <property type="match status" value="1"/>
</dbReference>
<dbReference type="Pfam" id="PF02770">
    <property type="entry name" value="Acyl-CoA_dh_M"/>
    <property type="match status" value="1"/>
</dbReference>
<dbReference type="InterPro" id="IPR037069">
    <property type="entry name" value="AcylCoA_DH/ox_N_sf"/>
</dbReference>
<protein>
    <submittedName>
        <fullName evidence="10">Acyl-CoA dehydrogenase family protein</fullName>
    </submittedName>
</protein>
<dbReference type="Pfam" id="PF02771">
    <property type="entry name" value="Acyl-CoA_dh_N"/>
    <property type="match status" value="1"/>
</dbReference>
<dbReference type="FunFam" id="2.40.110.10:FF:000001">
    <property type="entry name" value="Acyl-CoA dehydrogenase, mitochondrial"/>
    <property type="match status" value="1"/>
</dbReference>
<evidence type="ECO:0000259" key="9">
    <source>
        <dbReference type="Pfam" id="PF02771"/>
    </source>
</evidence>
<dbReference type="RefSeq" id="WP_187579778.1">
    <property type="nucleotide sequence ID" value="NZ_CP060713.1"/>
</dbReference>
<evidence type="ECO:0000256" key="3">
    <source>
        <dbReference type="ARBA" id="ARBA00022630"/>
    </source>
</evidence>
<evidence type="ECO:0000256" key="6">
    <source>
        <dbReference type="RuleBase" id="RU362125"/>
    </source>
</evidence>
<dbReference type="SUPFAM" id="SSF47203">
    <property type="entry name" value="Acyl-CoA dehydrogenase C-terminal domain-like"/>
    <property type="match status" value="1"/>
</dbReference>
<proteinExistence type="inferred from homology"/>
<dbReference type="GO" id="GO:0003995">
    <property type="term" value="F:acyl-CoA dehydrogenase activity"/>
    <property type="evidence" value="ECO:0007669"/>
    <property type="project" value="InterPro"/>
</dbReference>
<dbReference type="PROSITE" id="PS00072">
    <property type="entry name" value="ACYL_COA_DH_1"/>
    <property type="match status" value="1"/>
</dbReference>
<dbReference type="PIRSF" id="PIRSF016578">
    <property type="entry name" value="HsaA"/>
    <property type="match status" value="1"/>
</dbReference>
<dbReference type="PANTHER" id="PTHR43884">
    <property type="entry name" value="ACYL-COA DEHYDROGENASE"/>
    <property type="match status" value="1"/>
</dbReference>
<dbReference type="Gene3D" id="1.10.540.10">
    <property type="entry name" value="Acyl-CoA dehydrogenase/oxidase, N-terminal domain"/>
    <property type="match status" value="1"/>
</dbReference>
<reference evidence="10 11" key="1">
    <citation type="submission" date="2020-08" db="EMBL/GenBank/DDBJ databases">
        <title>Genome sequence of Nocardioides mesophilus KACC 16243T.</title>
        <authorList>
            <person name="Hyun D.-W."/>
            <person name="Bae J.-W."/>
        </authorList>
    </citation>
    <scope>NUCLEOTIDE SEQUENCE [LARGE SCALE GENOMIC DNA]</scope>
    <source>
        <strain evidence="10 11">KACC 16243</strain>
    </source>
</reference>
<evidence type="ECO:0000256" key="1">
    <source>
        <dbReference type="ARBA" id="ARBA00001974"/>
    </source>
</evidence>
<feature type="domain" description="Acyl-CoA dehydrogenase/oxidase N-terminal" evidence="9">
    <location>
        <begin position="9"/>
        <end position="120"/>
    </location>
</feature>
<feature type="domain" description="Acyl-CoA dehydrogenase/oxidase C-terminal" evidence="7">
    <location>
        <begin position="229"/>
        <end position="377"/>
    </location>
</feature>
<dbReference type="AlphaFoldDB" id="A0A7G9REA9"/>
<evidence type="ECO:0000313" key="10">
    <source>
        <dbReference type="EMBL" id="QNN53934.1"/>
    </source>
</evidence>
<evidence type="ECO:0000313" key="11">
    <source>
        <dbReference type="Proteomes" id="UP000515947"/>
    </source>
</evidence>
<sequence length="391" mass="41620">MPADRVMPTEEAADLIGLVRDLATKELAPRVVEAEATETFPRDVFALLGRSGLLGLPYPEEYGGGGQPYEVYLQVLEELAAVWSSVGVGVSVHALSCFGLFTRGTEEQKQRFLPDMLGGETLGAYCLSEPHAGSDPAAMTTRAVRDGDDYVINGAKAWTTHGGHADFYKVMARTSDDRNGISCFLVPAGTAGLSADPPERKMGLTGSATATMRFEDVRVPVERRLGAEGEGLKIALAGLDAGRLGIAAVATGLAQGALDTAVAYAMERETFGKKIIDHQGLAFVLADMAAAVESARTTYLSAARRKDQGLPYTVQASVAKLVCTDNAMKVTTDAVQVLGGYGYTRDFPVERYMREAKVMQIFEGTNQIQRMVISRALAKTGVRGGTVTVAP</sequence>
<dbReference type="GO" id="GO:0050660">
    <property type="term" value="F:flavin adenine dinucleotide binding"/>
    <property type="evidence" value="ECO:0007669"/>
    <property type="project" value="InterPro"/>
</dbReference>
<dbReference type="InterPro" id="IPR006089">
    <property type="entry name" value="Acyl-CoA_DH_CS"/>
</dbReference>
<keyword evidence="4 6" id="KW-0274">FAD</keyword>
<dbReference type="InterPro" id="IPR036250">
    <property type="entry name" value="AcylCo_DH-like_C"/>
</dbReference>
<dbReference type="InterPro" id="IPR009075">
    <property type="entry name" value="AcylCo_DH/oxidase_C"/>
</dbReference>
<organism evidence="10 11">
    <name type="scientific">Nocardioides mesophilus</name>
    <dbReference type="NCBI Taxonomy" id="433659"/>
    <lineage>
        <taxon>Bacteria</taxon>
        <taxon>Bacillati</taxon>
        <taxon>Actinomycetota</taxon>
        <taxon>Actinomycetes</taxon>
        <taxon>Propionibacteriales</taxon>
        <taxon>Nocardioidaceae</taxon>
        <taxon>Nocardioides</taxon>
    </lineage>
</organism>
<dbReference type="Pfam" id="PF00441">
    <property type="entry name" value="Acyl-CoA_dh_1"/>
    <property type="match status" value="1"/>
</dbReference>
<gene>
    <name evidence="10" type="ORF">H9L09_05995</name>
</gene>
<dbReference type="InterPro" id="IPR046373">
    <property type="entry name" value="Acyl-CoA_Oxase/DH_mid-dom_sf"/>
</dbReference>
<dbReference type="Proteomes" id="UP000515947">
    <property type="component" value="Chromosome"/>
</dbReference>
<name>A0A7G9REA9_9ACTN</name>
<evidence type="ECO:0000256" key="5">
    <source>
        <dbReference type="ARBA" id="ARBA00023002"/>
    </source>
</evidence>
<evidence type="ECO:0000259" key="8">
    <source>
        <dbReference type="Pfam" id="PF02770"/>
    </source>
</evidence>
<dbReference type="InterPro" id="IPR009100">
    <property type="entry name" value="AcylCoA_DH/oxidase_NM_dom_sf"/>
</dbReference>
<comment type="cofactor">
    <cofactor evidence="1 6">
        <name>FAD</name>
        <dbReference type="ChEBI" id="CHEBI:57692"/>
    </cofactor>
</comment>
<evidence type="ECO:0000259" key="7">
    <source>
        <dbReference type="Pfam" id="PF00441"/>
    </source>
</evidence>
<dbReference type="KEGG" id="nmes:H9L09_05995"/>
<dbReference type="Gene3D" id="2.40.110.10">
    <property type="entry name" value="Butyryl-CoA Dehydrogenase, subunit A, domain 2"/>
    <property type="match status" value="1"/>
</dbReference>
<keyword evidence="5 6" id="KW-0560">Oxidoreductase</keyword>
<dbReference type="InterPro" id="IPR013786">
    <property type="entry name" value="AcylCoA_DH/ox_N"/>
</dbReference>
<comment type="similarity">
    <text evidence="2 6">Belongs to the acyl-CoA dehydrogenase family.</text>
</comment>
<evidence type="ECO:0000256" key="2">
    <source>
        <dbReference type="ARBA" id="ARBA00009347"/>
    </source>
</evidence>